<proteinExistence type="predicted"/>
<dbReference type="GO" id="GO:0032259">
    <property type="term" value="P:methylation"/>
    <property type="evidence" value="ECO:0007669"/>
    <property type="project" value="UniProtKB-KW"/>
</dbReference>
<protein>
    <submittedName>
        <fullName evidence="1">Class I SAM-dependent methyltransferase</fullName>
    </submittedName>
</protein>
<dbReference type="InterPro" id="IPR029063">
    <property type="entry name" value="SAM-dependent_MTases_sf"/>
</dbReference>
<name>A0ABT5L015_9ALTE</name>
<dbReference type="GO" id="GO:0008168">
    <property type="term" value="F:methyltransferase activity"/>
    <property type="evidence" value="ECO:0007669"/>
    <property type="project" value="UniProtKB-KW"/>
</dbReference>
<sequence>MIECPLCQCKKVIAFHQDKLRVYFRCKQCLLVFVDPQSLPTQQQELAEYQLHQNTLTDSGYLSFLNRLVECVLPHLTLPAPSILDYGSGPCHALAHLFAQHGYHTDCYDPLFGPFEIPAEHYDVITATESIEHFHRPAREWQRWMTLLQSGGWLAIMTKRVLSADKFAQWHYKNDPTHVCFFSVETFTWLARKHGLNVIFPQRDIVLMQKPKQ</sequence>
<comment type="caution">
    <text evidence="1">The sequence shown here is derived from an EMBL/GenBank/DDBJ whole genome shotgun (WGS) entry which is preliminary data.</text>
</comment>
<evidence type="ECO:0000313" key="2">
    <source>
        <dbReference type="Proteomes" id="UP001218788"/>
    </source>
</evidence>
<dbReference type="Pfam" id="PF13489">
    <property type="entry name" value="Methyltransf_23"/>
    <property type="match status" value="1"/>
</dbReference>
<organism evidence="1 2">
    <name type="scientific">Alteromonas gilva</name>
    <dbReference type="NCBI Taxonomy" id="2987522"/>
    <lineage>
        <taxon>Bacteria</taxon>
        <taxon>Pseudomonadati</taxon>
        <taxon>Pseudomonadota</taxon>
        <taxon>Gammaproteobacteria</taxon>
        <taxon>Alteromonadales</taxon>
        <taxon>Alteromonadaceae</taxon>
        <taxon>Alteromonas/Salinimonas group</taxon>
        <taxon>Alteromonas</taxon>
    </lineage>
</organism>
<gene>
    <name evidence="1" type="ORF">OIK42_00105</name>
</gene>
<dbReference type="EMBL" id="JAQQXP010000001">
    <property type="protein sequence ID" value="MDC8829148.1"/>
    <property type="molecule type" value="Genomic_DNA"/>
</dbReference>
<accession>A0ABT5L015</accession>
<dbReference type="SUPFAM" id="SSF53335">
    <property type="entry name" value="S-adenosyl-L-methionine-dependent methyltransferases"/>
    <property type="match status" value="1"/>
</dbReference>
<reference evidence="1 2" key="1">
    <citation type="submission" date="2022-10" db="EMBL/GenBank/DDBJ databases">
        <title>Alteromonas sp. chi3 Genome sequencing.</title>
        <authorList>
            <person name="Park S."/>
        </authorList>
    </citation>
    <scope>NUCLEOTIDE SEQUENCE [LARGE SCALE GENOMIC DNA]</scope>
    <source>
        <strain evidence="2">chi3</strain>
    </source>
</reference>
<dbReference type="Proteomes" id="UP001218788">
    <property type="component" value="Unassembled WGS sequence"/>
</dbReference>
<dbReference type="Gene3D" id="3.40.50.150">
    <property type="entry name" value="Vaccinia Virus protein VP39"/>
    <property type="match status" value="1"/>
</dbReference>
<keyword evidence="1" id="KW-0489">Methyltransferase</keyword>
<keyword evidence="1" id="KW-0808">Transferase</keyword>
<dbReference type="RefSeq" id="WP_273637521.1">
    <property type="nucleotide sequence ID" value="NZ_JAQQXP010000001.1"/>
</dbReference>
<keyword evidence="2" id="KW-1185">Reference proteome</keyword>
<evidence type="ECO:0000313" key="1">
    <source>
        <dbReference type="EMBL" id="MDC8829148.1"/>
    </source>
</evidence>